<reference evidence="2" key="2">
    <citation type="submission" date="2022-10" db="EMBL/GenBank/DDBJ databases">
        <authorList>
            <consortium name="ENA_rothamsted_submissions"/>
            <consortium name="culmorum"/>
            <person name="King R."/>
        </authorList>
    </citation>
    <scope>NUCLEOTIDE SEQUENCE</scope>
</reference>
<organism evidence="2 3">
    <name type="scientific">Chironomus riparius</name>
    <dbReference type="NCBI Taxonomy" id="315576"/>
    <lineage>
        <taxon>Eukaryota</taxon>
        <taxon>Metazoa</taxon>
        <taxon>Ecdysozoa</taxon>
        <taxon>Arthropoda</taxon>
        <taxon>Hexapoda</taxon>
        <taxon>Insecta</taxon>
        <taxon>Pterygota</taxon>
        <taxon>Neoptera</taxon>
        <taxon>Endopterygota</taxon>
        <taxon>Diptera</taxon>
        <taxon>Nematocera</taxon>
        <taxon>Chironomoidea</taxon>
        <taxon>Chironomidae</taxon>
        <taxon>Chironominae</taxon>
        <taxon>Chironomus</taxon>
    </lineage>
</organism>
<reference evidence="2" key="1">
    <citation type="submission" date="2022-01" db="EMBL/GenBank/DDBJ databases">
        <authorList>
            <person name="King R."/>
        </authorList>
    </citation>
    <scope>NUCLEOTIDE SEQUENCE</scope>
</reference>
<dbReference type="OrthoDB" id="7790690at2759"/>
<keyword evidence="3" id="KW-1185">Reference proteome</keyword>
<dbReference type="AlphaFoldDB" id="A0A9N9WTM3"/>
<evidence type="ECO:0000313" key="2">
    <source>
        <dbReference type="EMBL" id="CAG9805504.1"/>
    </source>
</evidence>
<dbReference type="EMBL" id="OU895878">
    <property type="protein sequence ID" value="CAG9805504.1"/>
    <property type="molecule type" value="Genomic_DNA"/>
</dbReference>
<gene>
    <name evidence="2" type="ORF">CHIRRI_LOCUS8376</name>
</gene>
<name>A0A9N9WTM3_9DIPT</name>
<sequence>MELNYLINIVNDLTNRFEHPKLQFEHELKKELVNLNDFEKKIVRNKINSISYNIGALNVLKILKECDVCSISDYLESINDEFEKLQIVTEILDDEDSYILFEELIKSNRFDNLIDLSIRNYVNDLIHRQDIIQNEIIMSTHKLLTGDHFVKCILPKFLNTLFHLDFKNPKELIEAVSSQNEWNLEFGSFRVLRNVIDNVMPLYNTFIVKEICSLINSEKNICWFFILMVVNFIKDEHEGYVELKNLIYSQITAFCETNSLSSLYKSLILARQLYHYTDNKKKLSYQQWIKNNIGDLNYRLKNKSVFTDIMSSLENLIPFENDLDVVKIHISVQISAPSKEYSNVLAYKQLLRSREEVLLRDNTQLSQMFSE</sequence>
<evidence type="ECO:0000313" key="3">
    <source>
        <dbReference type="Proteomes" id="UP001153620"/>
    </source>
</evidence>
<protein>
    <recommendedName>
        <fullName evidence="1">Fanconi anaemia group A protein N-terminal domain-containing protein</fullName>
    </recommendedName>
</protein>
<dbReference type="InterPro" id="IPR031729">
    <property type="entry name" value="Fanconi_A_N"/>
</dbReference>
<evidence type="ECO:0000259" key="1">
    <source>
        <dbReference type="Pfam" id="PF15865"/>
    </source>
</evidence>
<dbReference type="Proteomes" id="UP001153620">
    <property type="component" value="Chromosome 2"/>
</dbReference>
<proteinExistence type="predicted"/>
<accession>A0A9N9WTM3</accession>
<dbReference type="Pfam" id="PF15865">
    <property type="entry name" value="Fanconi_A_N"/>
    <property type="match status" value="1"/>
</dbReference>
<feature type="domain" description="Fanconi anaemia group A protein N-terminal" evidence="1">
    <location>
        <begin position="158"/>
        <end position="354"/>
    </location>
</feature>